<protein>
    <submittedName>
        <fullName evidence="2">Uncharacterized protein</fullName>
    </submittedName>
</protein>
<reference evidence="2" key="3">
    <citation type="submission" date="2025-08" db="UniProtKB">
        <authorList>
            <consortium name="RefSeq"/>
        </authorList>
    </citation>
    <scope>IDENTIFICATION</scope>
    <source>
        <strain evidence="2">CBS 342.82</strain>
    </source>
</reference>
<reference evidence="2" key="1">
    <citation type="submission" date="2020-01" db="EMBL/GenBank/DDBJ databases">
        <authorList>
            <consortium name="DOE Joint Genome Institute"/>
            <person name="Haridas S."/>
            <person name="Albert R."/>
            <person name="Binder M."/>
            <person name="Bloem J."/>
            <person name="Labutti K."/>
            <person name="Salamov A."/>
            <person name="Andreopoulos B."/>
            <person name="Baker S.E."/>
            <person name="Barry K."/>
            <person name="Bills G."/>
            <person name="Bluhm B.H."/>
            <person name="Cannon C."/>
            <person name="Castanera R."/>
            <person name="Culley D.E."/>
            <person name="Daum C."/>
            <person name="Ezra D."/>
            <person name="Gonzalez J.B."/>
            <person name="Henrissat B."/>
            <person name="Kuo A."/>
            <person name="Liang C."/>
            <person name="Lipzen A."/>
            <person name="Lutzoni F."/>
            <person name="Magnuson J."/>
            <person name="Mondo S."/>
            <person name="Nolan M."/>
            <person name="Ohm R."/>
            <person name="Pangilinan J."/>
            <person name="Park H.-J."/>
            <person name="Ramirez L."/>
            <person name="Alfaro M."/>
            <person name="Sun H."/>
            <person name="Tritt A."/>
            <person name="Yoshinaga Y."/>
            <person name="Zwiers L.-H."/>
            <person name="Turgeon B.G."/>
            <person name="Goodwin S.B."/>
            <person name="Spatafora J.W."/>
            <person name="Crous P.W."/>
            <person name="Grigoriev I.V."/>
        </authorList>
    </citation>
    <scope>NUCLEOTIDE SEQUENCE</scope>
    <source>
        <strain evidence="2">CBS 342.82</strain>
    </source>
</reference>
<dbReference type="GeneID" id="54356955"/>
<evidence type="ECO:0000313" key="2">
    <source>
        <dbReference type="RefSeq" id="XP_033461887.1"/>
    </source>
</evidence>
<dbReference type="RefSeq" id="XP_033461887.1">
    <property type="nucleotide sequence ID" value="XM_033599156.1"/>
</dbReference>
<dbReference type="AlphaFoldDB" id="A0A6J3M9Y8"/>
<gene>
    <name evidence="2" type="ORF">K489DRAFT_143218</name>
</gene>
<name>A0A6J3M9Y8_9PEZI</name>
<dbReference type="Proteomes" id="UP000504637">
    <property type="component" value="Unplaced"/>
</dbReference>
<evidence type="ECO:0000313" key="1">
    <source>
        <dbReference type="Proteomes" id="UP000504637"/>
    </source>
</evidence>
<reference evidence="2" key="2">
    <citation type="submission" date="2020-04" db="EMBL/GenBank/DDBJ databases">
        <authorList>
            <consortium name="NCBI Genome Project"/>
        </authorList>
    </citation>
    <scope>NUCLEOTIDE SEQUENCE</scope>
    <source>
        <strain evidence="2">CBS 342.82</strain>
    </source>
</reference>
<sequence length="124" mass="14265">MCDLVSYIAVSHTTPHFGRLGTRNKPQSMHHSPCHPQAMAMCQILDLWSPVAQSRALQIRNFTSATYQEFKARDQRRELRKMQKSKSVIQELEVARLGLWCQIEVSRAQKHNPCPKGIADTDEY</sequence>
<organism evidence="2">
    <name type="scientific">Dissoconium aciculare CBS 342.82</name>
    <dbReference type="NCBI Taxonomy" id="1314786"/>
    <lineage>
        <taxon>Eukaryota</taxon>
        <taxon>Fungi</taxon>
        <taxon>Dikarya</taxon>
        <taxon>Ascomycota</taxon>
        <taxon>Pezizomycotina</taxon>
        <taxon>Dothideomycetes</taxon>
        <taxon>Dothideomycetidae</taxon>
        <taxon>Mycosphaerellales</taxon>
        <taxon>Dissoconiaceae</taxon>
        <taxon>Dissoconium</taxon>
    </lineage>
</organism>
<accession>A0A6J3M9Y8</accession>
<proteinExistence type="predicted"/>
<keyword evidence="1" id="KW-1185">Reference proteome</keyword>